<dbReference type="InterPro" id="IPR019109">
    <property type="entry name" value="MamF_MmsF"/>
</dbReference>
<dbReference type="Pfam" id="PF09685">
    <property type="entry name" value="MamF_MmsF"/>
    <property type="match status" value="1"/>
</dbReference>
<accession>A0A370E0L5</accession>
<feature type="transmembrane region" description="Helical" evidence="5">
    <location>
        <begin position="55"/>
        <end position="75"/>
    </location>
</feature>
<feature type="transmembrane region" description="Helical" evidence="5">
    <location>
        <begin position="81"/>
        <end position="107"/>
    </location>
</feature>
<gene>
    <name evidence="6" type="ORF">DIZ79_02310</name>
</gene>
<dbReference type="Proteomes" id="UP000255508">
    <property type="component" value="Unassembled WGS sequence"/>
</dbReference>
<dbReference type="AlphaFoldDB" id="A0A370E0L5"/>
<organism evidence="6 7">
    <name type="scientific">endosymbiont of Lamellibrachia luymesi</name>
    <dbReference type="NCBI Taxonomy" id="2200907"/>
    <lineage>
        <taxon>Bacteria</taxon>
        <taxon>Pseudomonadati</taxon>
        <taxon>Pseudomonadota</taxon>
        <taxon>Gammaproteobacteria</taxon>
        <taxon>sulfur-oxidizing symbionts</taxon>
    </lineage>
</organism>
<dbReference type="EMBL" id="QFXD01000044">
    <property type="protein sequence ID" value="RDH92824.1"/>
    <property type="molecule type" value="Genomic_DNA"/>
</dbReference>
<proteinExistence type="predicted"/>
<evidence type="ECO:0008006" key="8">
    <source>
        <dbReference type="Google" id="ProtNLM"/>
    </source>
</evidence>
<evidence type="ECO:0000256" key="2">
    <source>
        <dbReference type="ARBA" id="ARBA00022692"/>
    </source>
</evidence>
<evidence type="ECO:0000256" key="5">
    <source>
        <dbReference type="SAM" id="Phobius"/>
    </source>
</evidence>
<keyword evidence="3 5" id="KW-1133">Transmembrane helix</keyword>
<evidence type="ECO:0000256" key="3">
    <source>
        <dbReference type="ARBA" id="ARBA00022989"/>
    </source>
</evidence>
<protein>
    <recommendedName>
        <fullName evidence="8">DUF4870 domain-containing protein</fullName>
    </recommendedName>
</protein>
<name>A0A370E0L5_9GAMM</name>
<evidence type="ECO:0000313" key="7">
    <source>
        <dbReference type="Proteomes" id="UP000255508"/>
    </source>
</evidence>
<feature type="transmembrane region" description="Helical" evidence="5">
    <location>
        <begin position="16"/>
        <end position="35"/>
    </location>
</feature>
<keyword evidence="4 5" id="KW-0472">Membrane</keyword>
<evidence type="ECO:0000256" key="1">
    <source>
        <dbReference type="ARBA" id="ARBA00004141"/>
    </source>
</evidence>
<comment type="subcellular location">
    <subcellularLocation>
        <location evidence="1">Membrane</location>
        <topology evidence="1">Multi-pass membrane protein</topology>
    </subcellularLocation>
</comment>
<comment type="caution">
    <text evidence="6">The sequence shown here is derived from an EMBL/GenBank/DDBJ whole genome shotgun (WGS) entry which is preliminary data.</text>
</comment>
<keyword evidence="2 5" id="KW-0812">Transmembrane</keyword>
<reference evidence="6 7" key="1">
    <citation type="journal article" date="2018" name="ISME J.">
        <title>Endosymbiont genomes yield clues of tubeworm success.</title>
        <authorList>
            <person name="Li Y."/>
            <person name="Liles M.R."/>
            <person name="Halanych K.M."/>
        </authorList>
    </citation>
    <scope>NUCLEOTIDE SEQUENCE [LARGE SCALE GENOMIC DNA]</scope>
    <source>
        <strain evidence="6">A1422</strain>
    </source>
</reference>
<evidence type="ECO:0000256" key="4">
    <source>
        <dbReference type="ARBA" id="ARBA00023136"/>
    </source>
</evidence>
<evidence type="ECO:0000313" key="6">
    <source>
        <dbReference type="EMBL" id="RDH92824.1"/>
    </source>
</evidence>
<sequence>MSDDNQGKPLAIISEGLYLLNLLFPLLPLIGLAWLRYRHRNSEFDLVRNHLPQAFIGACISSSIFVAANLLILALGGYGSIAALITFEVYFIAVVPLFLIPGLMALIKAMSGQQHRYPLIGRKYAR</sequence>